<sequence>MDTNSSTSNSSQEIRSFPKSESSSLWTSAKDTFNASTKGYEAKVINVVGYVLLQIVLDLTVFQMMLRYAVSAWRGELASLDMDQEIEPTPERVQVLGIIFFTTVVGSVISVYKNAIGPIMLILTQIVMAAGAFYYISMPLILEAFQEFWIEKENNICLIHLSYHIFIILCYCSIYFFPTFINLWFMYCTFMVMLVLLGFKVFGDKKTNVVNSASSDLASMISLSEGSTPPETGYYGDNSSFSE</sequence>
<keyword evidence="1" id="KW-0812">Transmembrane</keyword>
<dbReference type="Proteomes" id="UP000483820">
    <property type="component" value="Chromosome X"/>
</dbReference>
<accession>A0A6A5FVL4</accession>
<feature type="transmembrane region" description="Helical" evidence="1">
    <location>
        <begin position="183"/>
        <end position="202"/>
    </location>
</feature>
<evidence type="ECO:0000313" key="2">
    <source>
        <dbReference type="EMBL" id="KAF1746554.1"/>
    </source>
</evidence>
<evidence type="ECO:0000313" key="3">
    <source>
        <dbReference type="Proteomes" id="UP000483820"/>
    </source>
</evidence>
<dbReference type="AlphaFoldDB" id="A0A6A5FVL4"/>
<name>A0A6A5FVL4_CAERE</name>
<comment type="caution">
    <text evidence="2">The sequence shown here is derived from an EMBL/GenBank/DDBJ whole genome shotgun (WGS) entry which is preliminary data.</text>
</comment>
<proteinExistence type="predicted"/>
<dbReference type="CTD" id="9822290"/>
<organism evidence="2 3">
    <name type="scientific">Caenorhabditis remanei</name>
    <name type="common">Caenorhabditis vulgaris</name>
    <dbReference type="NCBI Taxonomy" id="31234"/>
    <lineage>
        <taxon>Eukaryota</taxon>
        <taxon>Metazoa</taxon>
        <taxon>Ecdysozoa</taxon>
        <taxon>Nematoda</taxon>
        <taxon>Chromadorea</taxon>
        <taxon>Rhabditida</taxon>
        <taxon>Rhabditina</taxon>
        <taxon>Rhabditomorpha</taxon>
        <taxon>Rhabditoidea</taxon>
        <taxon>Rhabditidae</taxon>
        <taxon>Peloderinae</taxon>
        <taxon>Caenorhabditis</taxon>
    </lineage>
</organism>
<dbReference type="RefSeq" id="XP_003118114.2">
    <property type="nucleotide sequence ID" value="XM_003118066.2"/>
</dbReference>
<evidence type="ECO:0000256" key="1">
    <source>
        <dbReference type="SAM" id="Phobius"/>
    </source>
</evidence>
<dbReference type="KEGG" id="crq:GCK72_023011"/>
<keyword evidence="1" id="KW-1133">Transmembrane helix</keyword>
<gene>
    <name evidence="2" type="ORF">GCK72_023011</name>
</gene>
<dbReference type="GeneID" id="9822290"/>
<feature type="transmembrane region" description="Helical" evidence="1">
    <location>
        <begin position="91"/>
        <end position="109"/>
    </location>
</feature>
<dbReference type="EMBL" id="WUAV01000006">
    <property type="protein sequence ID" value="KAF1746554.1"/>
    <property type="molecule type" value="Genomic_DNA"/>
</dbReference>
<protein>
    <submittedName>
        <fullName evidence="2">Uncharacterized protein</fullName>
    </submittedName>
</protein>
<reference evidence="2 3" key="1">
    <citation type="submission" date="2019-12" db="EMBL/GenBank/DDBJ databases">
        <title>Chromosome-level assembly of the Caenorhabditis remanei genome.</title>
        <authorList>
            <person name="Teterina A.A."/>
            <person name="Willis J.H."/>
            <person name="Phillips P.C."/>
        </authorList>
    </citation>
    <scope>NUCLEOTIDE SEQUENCE [LARGE SCALE GENOMIC DNA]</scope>
    <source>
        <strain evidence="2 3">PX506</strain>
        <tissue evidence="2">Whole organism</tissue>
    </source>
</reference>
<keyword evidence="1" id="KW-0472">Membrane</keyword>
<feature type="transmembrane region" description="Helical" evidence="1">
    <location>
        <begin position="157"/>
        <end position="177"/>
    </location>
</feature>
<feature type="transmembrane region" description="Helical" evidence="1">
    <location>
        <begin position="115"/>
        <end position="136"/>
    </location>
</feature>
<feature type="transmembrane region" description="Helical" evidence="1">
    <location>
        <begin position="47"/>
        <end position="70"/>
    </location>
</feature>